<dbReference type="EMBL" id="MU154669">
    <property type="protein sequence ID" value="KAF9489490.1"/>
    <property type="molecule type" value="Genomic_DNA"/>
</dbReference>
<sequence>MRWGIKYKMFLDELGDPPWGDIIESGASDSESEAESAPADQDGAQGSAQPVDALAAYADQSFHLYSYSCTMPSLYEVVAFSRECAPTLSHDLRDRSRASPLDNHRITRLTNTLFRFDPCKPCNDALDKAVLINTTKREFVRALDDEGRWVLEMAIPLLTVWDCVGGYGQEAKREGEWAGDRLAIVSGEELEGLMEGEDGWTEKKRRWEDVFINNDDNASCHRVVRFLIGRMHNGCGAFSASCRASTGKDRRRQGTCSPVGSQWLGATRSPSLASKCKKSSHHAETPTHTECRTNKRMRSGNGHSCLIQGTGEQRCLHHHPRASHIALLHHKCVQRRRNPVYRGRNQAAQASVTQRNYNHDAAPGCGHVSRQPVPNTPFSLPESLSRLLASSGMLLLLILTLVSG</sequence>
<dbReference type="AlphaFoldDB" id="A0A9P6DBF4"/>
<protein>
    <submittedName>
        <fullName evidence="2">Uncharacterized protein</fullName>
    </submittedName>
</protein>
<comment type="caution">
    <text evidence="2">The sequence shown here is derived from an EMBL/GenBank/DDBJ whole genome shotgun (WGS) entry which is preliminary data.</text>
</comment>
<feature type="region of interest" description="Disordered" evidence="1">
    <location>
        <begin position="20"/>
        <end position="48"/>
    </location>
</feature>
<evidence type="ECO:0000313" key="2">
    <source>
        <dbReference type="EMBL" id="KAF9489490.1"/>
    </source>
</evidence>
<keyword evidence="3" id="KW-1185">Reference proteome</keyword>
<gene>
    <name evidence="2" type="ORF">BDN71DRAFT_301235</name>
</gene>
<evidence type="ECO:0000313" key="3">
    <source>
        <dbReference type="Proteomes" id="UP000807025"/>
    </source>
</evidence>
<dbReference type="Proteomes" id="UP000807025">
    <property type="component" value="Unassembled WGS sequence"/>
</dbReference>
<feature type="compositionally biased region" description="Low complexity" evidence="1">
    <location>
        <begin position="24"/>
        <end position="39"/>
    </location>
</feature>
<proteinExistence type="predicted"/>
<reference evidence="2" key="1">
    <citation type="submission" date="2020-11" db="EMBL/GenBank/DDBJ databases">
        <authorList>
            <consortium name="DOE Joint Genome Institute"/>
            <person name="Ahrendt S."/>
            <person name="Riley R."/>
            <person name="Andreopoulos W."/>
            <person name="Labutti K."/>
            <person name="Pangilinan J."/>
            <person name="Ruiz-Duenas F.J."/>
            <person name="Barrasa J.M."/>
            <person name="Sanchez-Garcia M."/>
            <person name="Camarero S."/>
            <person name="Miyauchi S."/>
            <person name="Serrano A."/>
            <person name="Linde D."/>
            <person name="Babiker R."/>
            <person name="Drula E."/>
            <person name="Ayuso-Fernandez I."/>
            <person name="Pacheco R."/>
            <person name="Padilla G."/>
            <person name="Ferreira P."/>
            <person name="Barriuso J."/>
            <person name="Kellner H."/>
            <person name="Castanera R."/>
            <person name="Alfaro M."/>
            <person name="Ramirez L."/>
            <person name="Pisabarro A.G."/>
            <person name="Kuo A."/>
            <person name="Tritt A."/>
            <person name="Lipzen A."/>
            <person name="He G."/>
            <person name="Yan M."/>
            <person name="Ng V."/>
            <person name="Cullen D."/>
            <person name="Martin F."/>
            <person name="Rosso M.-N."/>
            <person name="Henrissat B."/>
            <person name="Hibbett D."/>
            <person name="Martinez A.T."/>
            <person name="Grigoriev I.V."/>
        </authorList>
    </citation>
    <scope>NUCLEOTIDE SEQUENCE</scope>
    <source>
        <strain evidence="2">ATCC 90797</strain>
    </source>
</reference>
<accession>A0A9P6DBF4</accession>
<evidence type="ECO:0000256" key="1">
    <source>
        <dbReference type="SAM" id="MobiDB-lite"/>
    </source>
</evidence>
<organism evidence="2 3">
    <name type="scientific">Pleurotus eryngii</name>
    <name type="common">Boletus of the steppes</name>
    <dbReference type="NCBI Taxonomy" id="5323"/>
    <lineage>
        <taxon>Eukaryota</taxon>
        <taxon>Fungi</taxon>
        <taxon>Dikarya</taxon>
        <taxon>Basidiomycota</taxon>
        <taxon>Agaricomycotina</taxon>
        <taxon>Agaricomycetes</taxon>
        <taxon>Agaricomycetidae</taxon>
        <taxon>Agaricales</taxon>
        <taxon>Pleurotineae</taxon>
        <taxon>Pleurotaceae</taxon>
        <taxon>Pleurotus</taxon>
    </lineage>
</organism>
<dbReference type="OrthoDB" id="2588098at2759"/>
<name>A0A9P6DBF4_PLEER</name>